<name>A0A5E4STP3_9BURK</name>
<reference evidence="2 3" key="1">
    <citation type="submission" date="2019-08" db="EMBL/GenBank/DDBJ databases">
        <authorList>
            <person name="Peeters C."/>
        </authorList>
    </citation>
    <scope>NUCLEOTIDE SEQUENCE [LARGE SCALE GENOMIC DNA]</scope>
    <source>
        <strain evidence="2 3">LMG 31114</strain>
    </source>
</reference>
<keyword evidence="3" id="KW-1185">Reference proteome</keyword>
<evidence type="ECO:0000313" key="3">
    <source>
        <dbReference type="Proteomes" id="UP000366945"/>
    </source>
</evidence>
<accession>A0A5E4STP3</accession>
<dbReference type="InterPro" id="IPR046673">
    <property type="entry name" value="ToxA_N"/>
</dbReference>
<dbReference type="Pfam" id="PF20178">
    <property type="entry name" value="ToxA_N"/>
    <property type="match status" value="1"/>
</dbReference>
<evidence type="ECO:0000259" key="1">
    <source>
        <dbReference type="Pfam" id="PF20178"/>
    </source>
</evidence>
<dbReference type="EMBL" id="CABPSK010000001">
    <property type="protein sequence ID" value="VVD77199.1"/>
    <property type="molecule type" value="Genomic_DNA"/>
</dbReference>
<sequence>MLGHVQGAGHGGVWTQATATESANVSEAQAAADDAGLPGYYEAAMGELFSQIIGTALRMDEIFLPERRERLTTAAQAPANDCASLERIVENAVNTLIEQYGVPEQTMLYLLKTLRDDDVQSRISPEIRWVADGFAAVGERRWAAAIAREGWRRPESRAWSDYGGDVFGPNIEEAFAGEADEEPGFSVRPALMGLSALLTGAWLVLYDKLQQFRWAGSGVDYRRGVDYEKHARAASESKANQFCAKTPAQRALLALCASSTLTQAGPPALLGLAAQTTAAQPSAPPGQEIPSGGYLSQLTEFLASWQPSDPLRFPSAGAASIKSRFPNAFDASRFAYPSAAPDHAAPLSASADASEKFHQKLDAAVAKQLAPELDESLLGPDFGNIKTYNQSIHDSLELQRPTVLTQLGLPPSVLLSDIVLLARSPSGDLSGPLDDMVLRHIKGHPVFDDYKLNLTYHLKHEAPTSSKTLEHRLTDDPDRAAFSLGNLAADTMAGPHNAMLAESQCRLRLLDSDVSLMATYGRLYAQAALQRVDNEYAAGRLSEAGALTLKAVCQVPIGTERLNGDDVMRGSHAYLVHALVTTARKDGGPPRSRQRTIPGLMVASRATTADARKGDAGAVIFVVGAPEPFSEHRLEDIETTLSSYRHSAGAETDFLQGSDIARAMRIRLEQTFAGVDFGKEGVTLSLTLVRNEAHIFEEMIRAAANMRSPTHWLSIKAKKFETEGMAPLARKTWLSGQTLEEDGQVARYPRPSLSMLDPAGAMDGAASLRWPSTSIGHSGAQRLRELTNMQTTSALVGHVPKGIGKWSIYEQRERLFEWERHRQTLIKSLKGGFVISAHEASRTGALGLAAKNMVLLSVGGETAADYIELSGLDADEWPSDGVDVDWLDVGVFQSTIMIIHRPDHADWFAVTYDALDPVTQFREFSDEAALSAWYQGVYDDESKRDALTQRFYSDEAELDYGIPNPSKVGSRALGEFIGPYTRASARGAGPRGSGPFAELWDRAKLLLLTEFGDWPFEAWEKNPEATLLTFFRDPAEMASNVASRLGEMASVQSSLFDRPELNSRRYMEAAYGPRMAHVLLARAEPSVSSLDSGNPVMPRAFDRHNSMRIPLTWDIAVNYPGPVMGRQTLLAQADGIDADAYGMVPQFNIMPGLHFSEGKLLAEGHDESYLQVVYDDDMRGWRLCMDGDASHDGPRVVQRPNSTIWEVIPFAEGEADWPDVDDRANFHLARACDRAARQLRFNADASVADAFSHGDRYDGARPLPRNSTLTSYRLAFLKRSIEGARPKELGDLWEGIQTLEAREPFEKFIRLTQRLQSQPGLDLFRAVSMNSRREMDKLEGRGPTTMCLCAARALVEGKLPDAFFVKQGVVPGSFDAVAQDNQVAGAGYKAVRADVKRLHDNIDSIIDSRPEMIGVGEIIDQLRPSRGGKRFIVAQTANHAILFGAIRLGPRAQFFVFYDPEVGVMRARNRLAFERIVTSHLLDSGLAVHAYGAHTRRDADVVFQVADVNVAALMRRD</sequence>
<protein>
    <recommendedName>
        <fullName evidence="1">Dermonecrotic toxin N-terminal domain-containing protein</fullName>
    </recommendedName>
</protein>
<evidence type="ECO:0000313" key="2">
    <source>
        <dbReference type="EMBL" id="VVD77199.1"/>
    </source>
</evidence>
<organism evidence="2 3">
    <name type="scientific">Pandoraea pneumonica</name>
    <dbReference type="NCBI Taxonomy" id="2508299"/>
    <lineage>
        <taxon>Bacteria</taxon>
        <taxon>Pseudomonadati</taxon>
        <taxon>Pseudomonadota</taxon>
        <taxon>Betaproteobacteria</taxon>
        <taxon>Burkholderiales</taxon>
        <taxon>Burkholderiaceae</taxon>
        <taxon>Pandoraea</taxon>
    </lineage>
</organism>
<dbReference type="Proteomes" id="UP000366945">
    <property type="component" value="Unassembled WGS sequence"/>
</dbReference>
<feature type="domain" description="Dermonecrotic toxin N-terminal" evidence="1">
    <location>
        <begin position="811"/>
        <end position="951"/>
    </location>
</feature>
<gene>
    <name evidence="2" type="ORF">PPN31114_00935</name>
</gene>
<proteinExistence type="predicted"/>